<keyword evidence="5" id="KW-0749">Sporulation</keyword>
<dbReference type="Gene3D" id="3.30.750.24">
    <property type="entry name" value="STAS domain"/>
    <property type="match status" value="1"/>
</dbReference>
<comment type="similarity">
    <text evidence="2 6">Belongs to the anti-sigma-factor antagonist family.</text>
</comment>
<dbReference type="Proteomes" id="UP000631418">
    <property type="component" value="Unassembled WGS sequence"/>
</dbReference>
<dbReference type="GO" id="GO:0043856">
    <property type="term" value="F:anti-sigma factor antagonist activity"/>
    <property type="evidence" value="ECO:0007669"/>
    <property type="project" value="InterPro"/>
</dbReference>
<dbReference type="OMA" id="GELDHHE"/>
<dbReference type="Proteomes" id="UP000821656">
    <property type="component" value="Unassembled WGS sequence"/>
</dbReference>
<comment type="function">
    <text evidence="1">In the phosphorylated form it could act as an anti-anti-sigma factor that counteracts SpoIIAB and thus releases sigma f from inhibition.</text>
</comment>
<dbReference type="InterPro" id="IPR003658">
    <property type="entry name" value="Anti-sigma_ant"/>
</dbReference>
<dbReference type="NCBIfam" id="TIGR02886">
    <property type="entry name" value="spore_II_AA"/>
    <property type="match status" value="1"/>
</dbReference>
<dbReference type="EMBL" id="JABSXK010000001">
    <property type="protein sequence ID" value="NRV08232.1"/>
    <property type="molecule type" value="Genomic_DNA"/>
</dbReference>
<reference evidence="10" key="6">
    <citation type="submission" date="2020-11" db="EMBL/GenBank/DDBJ databases">
        <authorList>
            <person name="Thieme N."/>
            <person name="Liebl W."/>
            <person name="Zverlov V."/>
        </authorList>
    </citation>
    <scope>NUCLEOTIDE SEQUENCE</scope>
    <source>
        <strain evidence="10">NT08</strain>
    </source>
</reference>
<dbReference type="OrthoDB" id="9796601at2"/>
<dbReference type="STRING" id="1520.LF65_00893"/>
<feature type="domain" description="STAS" evidence="7">
    <location>
        <begin position="1"/>
        <end position="111"/>
    </location>
</feature>
<dbReference type="GO" id="GO:0030435">
    <property type="term" value="P:sporulation resulting in formation of a cellular spore"/>
    <property type="evidence" value="ECO:0007669"/>
    <property type="project" value="UniProtKB-KW"/>
</dbReference>
<dbReference type="PANTHER" id="PTHR33495">
    <property type="entry name" value="ANTI-SIGMA FACTOR ANTAGONIST TM_1081-RELATED-RELATED"/>
    <property type="match status" value="1"/>
</dbReference>
<evidence type="ECO:0000313" key="15">
    <source>
        <dbReference type="Proteomes" id="UP000190959"/>
    </source>
</evidence>
<dbReference type="AlphaFoldDB" id="A0A0B5QGY6"/>
<dbReference type="Proteomes" id="UP000031866">
    <property type="component" value="Chromosome"/>
</dbReference>
<protein>
    <recommendedName>
        <fullName evidence="3 6">Anti-sigma F factor antagonist</fullName>
    </recommendedName>
    <alternativeName>
        <fullName evidence="6">Stage II sporulation protein</fullName>
    </alternativeName>
</protein>
<evidence type="ECO:0000256" key="1">
    <source>
        <dbReference type="ARBA" id="ARBA00001976"/>
    </source>
</evidence>
<dbReference type="InterPro" id="IPR014237">
    <property type="entry name" value="Anti-sigma_F_ant"/>
</dbReference>
<organism evidence="8 14">
    <name type="scientific">Clostridium beijerinckii</name>
    <name type="common">Clostridium MP</name>
    <dbReference type="NCBI Taxonomy" id="1520"/>
    <lineage>
        <taxon>Bacteria</taxon>
        <taxon>Bacillati</taxon>
        <taxon>Bacillota</taxon>
        <taxon>Clostridia</taxon>
        <taxon>Eubacteriales</taxon>
        <taxon>Clostridiaceae</taxon>
        <taxon>Clostridium</taxon>
    </lineage>
</organism>
<evidence type="ECO:0000256" key="6">
    <source>
        <dbReference type="RuleBase" id="RU003749"/>
    </source>
</evidence>
<name>A0A0B5QGY6_CLOBE</name>
<accession>A0A0B5QGY6</accession>
<evidence type="ECO:0000313" key="14">
    <source>
        <dbReference type="Proteomes" id="UP000031866"/>
    </source>
</evidence>
<evidence type="ECO:0000256" key="2">
    <source>
        <dbReference type="ARBA" id="ARBA00009013"/>
    </source>
</evidence>
<proteinExistence type="inferred from homology"/>
<gene>
    <name evidence="9" type="primary">spoIIAA</name>
    <name evidence="12" type="ORF">BCD95_005130</name>
    <name evidence="13" type="ORF">CBEIBR21_18305</name>
    <name evidence="11" type="ORF">DFH45_001195</name>
    <name evidence="9" type="ORF">HGI39_10680</name>
    <name evidence="10" type="ORF">IS491_01045</name>
    <name evidence="8" type="ORF">LF65_00893</name>
</gene>
<evidence type="ECO:0000256" key="5">
    <source>
        <dbReference type="ARBA" id="ARBA00022969"/>
    </source>
</evidence>
<dbReference type="GO" id="GO:0045152">
    <property type="term" value="F:antisigma factor binding"/>
    <property type="evidence" value="ECO:0007669"/>
    <property type="project" value="InterPro"/>
</dbReference>
<evidence type="ECO:0000313" key="11">
    <source>
        <dbReference type="EMBL" id="NRV08232.1"/>
    </source>
</evidence>
<keyword evidence="4" id="KW-0597">Phosphoprotein</keyword>
<dbReference type="EMBL" id="MWMH01000006">
    <property type="protein sequence ID" value="OOP72200.1"/>
    <property type="molecule type" value="Genomic_DNA"/>
</dbReference>
<evidence type="ECO:0000313" key="10">
    <source>
        <dbReference type="EMBL" id="MBF7807323.1"/>
    </source>
</evidence>
<dbReference type="RefSeq" id="WP_011968156.1">
    <property type="nucleotide sequence ID" value="NZ_BKAK01000007.1"/>
</dbReference>
<dbReference type="KEGG" id="cbei:LF65_00893"/>
<dbReference type="InterPro" id="IPR036513">
    <property type="entry name" value="STAS_dom_sf"/>
</dbReference>
<dbReference type="PANTHER" id="PTHR33495:SF2">
    <property type="entry name" value="ANTI-SIGMA FACTOR ANTAGONIST TM_1081-RELATED"/>
    <property type="match status" value="1"/>
</dbReference>
<dbReference type="PROSITE" id="PS50801">
    <property type="entry name" value="STAS"/>
    <property type="match status" value="1"/>
</dbReference>
<reference evidence="9" key="4">
    <citation type="submission" date="2020-04" db="EMBL/GenBank/DDBJ databases">
        <authorList>
            <person name="Brown S."/>
        </authorList>
    </citation>
    <scope>NUCLEOTIDE SEQUENCE</scope>
    <source>
        <strain evidence="9">DJ015</strain>
    </source>
</reference>
<dbReference type="EMBL" id="JABTDW010000001">
    <property type="protein sequence ID" value="NSB16871.1"/>
    <property type="molecule type" value="Genomic_DNA"/>
</dbReference>
<evidence type="ECO:0000313" key="12">
    <source>
        <dbReference type="EMBL" id="NSB16871.1"/>
    </source>
</evidence>
<dbReference type="SUPFAM" id="SSF52091">
    <property type="entry name" value="SpoIIaa-like"/>
    <property type="match status" value="1"/>
</dbReference>
<dbReference type="EMBL" id="JABAGV010000023">
    <property type="protein sequence ID" value="MBC2475166.1"/>
    <property type="molecule type" value="Genomic_DNA"/>
</dbReference>
<dbReference type="CDD" id="cd07043">
    <property type="entry name" value="STAS_anti-anti-sigma_factors"/>
    <property type="match status" value="1"/>
</dbReference>
<evidence type="ECO:0000256" key="4">
    <source>
        <dbReference type="ARBA" id="ARBA00022553"/>
    </source>
</evidence>
<reference evidence="8" key="2">
    <citation type="submission" date="2016-02" db="EMBL/GenBank/DDBJ databases">
        <title>Genome sequence of Clostridium beijerinckii strain 59B.</title>
        <authorList>
            <person name="Little G.T."/>
            <person name="Minton N.P."/>
        </authorList>
    </citation>
    <scope>NUCLEOTIDE SEQUENCE</scope>
    <source>
        <strain evidence="8">NCIMB 14988</strain>
    </source>
</reference>
<dbReference type="InterPro" id="IPR002645">
    <property type="entry name" value="STAS_dom"/>
</dbReference>
<reference evidence="13 15" key="3">
    <citation type="submission" date="2017-02" db="EMBL/GenBank/DDBJ databases">
        <title>Genome sequence of Clostridium beijerinckii Br21.</title>
        <authorList>
            <person name="Fonseca B.C."/>
            <person name="Guazzaroni M.E."/>
            <person name="Riano-Pachon D.M."/>
            <person name="Reginatto V."/>
        </authorList>
    </citation>
    <scope>NUCLEOTIDE SEQUENCE [LARGE SCALE GENOMIC DNA]</scope>
    <source>
        <strain evidence="13 15">Br21</strain>
    </source>
</reference>
<dbReference type="NCBIfam" id="TIGR00377">
    <property type="entry name" value="ant_ant_sig"/>
    <property type="match status" value="1"/>
</dbReference>
<dbReference type="Pfam" id="PF01740">
    <property type="entry name" value="STAS"/>
    <property type="match status" value="1"/>
</dbReference>
<dbReference type="GeneID" id="66343753"/>
<reference evidence="14" key="1">
    <citation type="submission" date="2014-12" db="EMBL/GenBank/DDBJ databases">
        <title>Genome sequence of Clostridium beijerinckii strain 59B.</title>
        <authorList>
            <person name="Little G.T."/>
            <person name="Minton N.P."/>
        </authorList>
    </citation>
    <scope>NUCLEOTIDE SEQUENCE [LARGE SCALE GENOMIC DNA]</scope>
    <source>
        <strain evidence="14">59B</strain>
    </source>
</reference>
<reference evidence="9" key="7">
    <citation type="journal article" date="2022" name="Nat. Biotechnol.">
        <title>Carbon-negative production of acetone and isopropanol by gas fermentation at industrial pilot scale.</title>
        <authorList>
            <person name="Liew F.E."/>
            <person name="Nogle R."/>
            <person name="Abdalla T."/>
            <person name="Rasor B.J."/>
            <person name="Canter C."/>
            <person name="Jensen R.O."/>
            <person name="Wang L."/>
            <person name="Strutz J."/>
            <person name="Chirania P."/>
            <person name="De Tissera S."/>
            <person name="Mueller A.P."/>
            <person name="Ruan Z."/>
            <person name="Gao A."/>
            <person name="Tran L."/>
            <person name="Engle N.L."/>
            <person name="Bromley J.C."/>
            <person name="Daniell J."/>
            <person name="Conrado R."/>
            <person name="Tschaplinski T.J."/>
            <person name="Giannone R.J."/>
            <person name="Hettich R.L."/>
            <person name="Karim A.S."/>
            <person name="Simpson S.D."/>
            <person name="Brown S.D."/>
            <person name="Leang C."/>
            <person name="Jewett M.C."/>
            <person name="Kopke M."/>
        </authorList>
    </citation>
    <scope>NUCLEOTIDE SEQUENCE</scope>
    <source>
        <strain evidence="9">DJ015</strain>
    </source>
</reference>
<dbReference type="Proteomes" id="UP000190959">
    <property type="component" value="Unassembled WGS sequence"/>
</dbReference>
<evidence type="ECO:0000313" key="9">
    <source>
        <dbReference type="EMBL" id="MBC2475166.1"/>
    </source>
</evidence>
<dbReference type="Proteomes" id="UP001194098">
    <property type="component" value="Unassembled WGS sequence"/>
</dbReference>
<evidence type="ECO:0000259" key="7">
    <source>
        <dbReference type="PROSITE" id="PS50801"/>
    </source>
</evidence>
<dbReference type="EMBL" id="JADOEF010000001">
    <property type="protein sequence ID" value="MBF7807323.1"/>
    <property type="molecule type" value="Genomic_DNA"/>
</dbReference>
<evidence type="ECO:0000256" key="3">
    <source>
        <dbReference type="ARBA" id="ARBA00020784"/>
    </source>
</evidence>
<reference evidence="12" key="5">
    <citation type="submission" date="2020-06" db="EMBL/GenBank/DDBJ databases">
        <title>Genomic insights into acetone-butanol-ethanol (ABE) fermentation by sequencing solventogenic clostridia strains.</title>
        <authorList>
            <person name="Brown S."/>
        </authorList>
    </citation>
    <scope>NUCLEOTIDE SEQUENCE</scope>
    <source>
        <strain evidence="12">DJ123</strain>
        <strain evidence="11">DJ126</strain>
    </source>
</reference>
<sequence length="111" mass="12570">MYLKFEKQKNILITTLSGELDHNSAEEVRVKIDDRIDRDNIEKVILNFSGVTFMDSSGIGAVLGRYKKLSNKGGMLCIAEPNKNVNRIFELAGLYKLIKNYNTVDEAVRCI</sequence>
<evidence type="ECO:0000313" key="8">
    <source>
        <dbReference type="EMBL" id="AJG97516.1"/>
    </source>
</evidence>
<evidence type="ECO:0000313" key="13">
    <source>
        <dbReference type="EMBL" id="OOP72200.1"/>
    </source>
</evidence>
<dbReference type="EMBL" id="CP010086">
    <property type="protein sequence ID" value="AJG97516.1"/>
    <property type="molecule type" value="Genomic_DNA"/>
</dbReference>
<dbReference type="Proteomes" id="UP000822184">
    <property type="component" value="Unassembled WGS sequence"/>
</dbReference>